<comment type="caution">
    <text evidence="5">The sequence shown here is derived from an EMBL/GenBank/DDBJ whole genome shotgun (WGS) entry which is preliminary data.</text>
</comment>
<evidence type="ECO:0008006" key="7">
    <source>
        <dbReference type="Google" id="ProtNLM"/>
    </source>
</evidence>
<dbReference type="EMBL" id="JBBNAG010000005">
    <property type="protein sequence ID" value="KAK9132807.1"/>
    <property type="molecule type" value="Genomic_DNA"/>
</dbReference>
<keyword evidence="2" id="KW-0547">Nucleotide-binding</keyword>
<dbReference type="Proteomes" id="UP001419268">
    <property type="component" value="Unassembled WGS sequence"/>
</dbReference>
<keyword evidence="4" id="KW-0067">ATP-binding</keyword>
<organism evidence="5 6">
    <name type="scientific">Stephania cephalantha</name>
    <dbReference type="NCBI Taxonomy" id="152367"/>
    <lineage>
        <taxon>Eukaryota</taxon>
        <taxon>Viridiplantae</taxon>
        <taxon>Streptophyta</taxon>
        <taxon>Embryophyta</taxon>
        <taxon>Tracheophyta</taxon>
        <taxon>Spermatophyta</taxon>
        <taxon>Magnoliopsida</taxon>
        <taxon>Ranunculales</taxon>
        <taxon>Menispermaceae</taxon>
        <taxon>Menispermoideae</taxon>
        <taxon>Cissampelideae</taxon>
        <taxon>Stephania</taxon>
    </lineage>
</organism>
<dbReference type="GO" id="GO:0005524">
    <property type="term" value="F:ATP binding"/>
    <property type="evidence" value="ECO:0007669"/>
    <property type="project" value="UniProtKB-KW"/>
</dbReference>
<keyword evidence="3" id="KW-0418">Kinase</keyword>
<keyword evidence="1" id="KW-0808">Transferase</keyword>
<protein>
    <recommendedName>
        <fullName evidence="7">Protein kinase domain-containing protein</fullName>
    </recommendedName>
</protein>
<sequence length="150" mass="16279">MRGHLTKKADVFSFGVVALKILSWRLNSYSGLDSNNIYLLEMASPMCPSMSRAMAMLTGDVEVSTEMSKPSYLIELQFSDISSFMSDGASKSLKLKADGGSQYDLSSSPGTMFGADFSPMTTSQTSINEIIGEGIREIHWSAYCSVIVTS</sequence>
<evidence type="ECO:0000256" key="3">
    <source>
        <dbReference type="ARBA" id="ARBA00022777"/>
    </source>
</evidence>
<gene>
    <name evidence="5" type="ORF">Scep_012335</name>
</gene>
<evidence type="ECO:0000256" key="2">
    <source>
        <dbReference type="ARBA" id="ARBA00022741"/>
    </source>
</evidence>
<dbReference type="AlphaFoldDB" id="A0AAP0JFD7"/>
<evidence type="ECO:0000313" key="5">
    <source>
        <dbReference type="EMBL" id="KAK9132807.1"/>
    </source>
</evidence>
<proteinExistence type="predicted"/>
<keyword evidence="6" id="KW-1185">Reference proteome</keyword>
<dbReference type="InterPro" id="IPR052059">
    <property type="entry name" value="CR_Ser/Thr_kinase"/>
</dbReference>
<name>A0AAP0JFD7_9MAGN</name>
<dbReference type="GO" id="GO:0016301">
    <property type="term" value="F:kinase activity"/>
    <property type="evidence" value="ECO:0007669"/>
    <property type="project" value="UniProtKB-KW"/>
</dbReference>
<evidence type="ECO:0000256" key="4">
    <source>
        <dbReference type="ARBA" id="ARBA00022840"/>
    </source>
</evidence>
<reference evidence="5 6" key="1">
    <citation type="submission" date="2024-01" db="EMBL/GenBank/DDBJ databases">
        <title>Genome assemblies of Stephania.</title>
        <authorList>
            <person name="Yang L."/>
        </authorList>
    </citation>
    <scope>NUCLEOTIDE SEQUENCE [LARGE SCALE GENOMIC DNA]</scope>
    <source>
        <strain evidence="5">JXDWG</strain>
        <tissue evidence="5">Leaf</tissue>
    </source>
</reference>
<dbReference type="InterPro" id="IPR011009">
    <property type="entry name" value="Kinase-like_dom_sf"/>
</dbReference>
<evidence type="ECO:0000256" key="1">
    <source>
        <dbReference type="ARBA" id="ARBA00022679"/>
    </source>
</evidence>
<accession>A0AAP0JFD7</accession>
<dbReference type="PANTHER" id="PTHR47973">
    <property type="entry name" value="CYSTEINE-RICH RECEPTOR-LIKE PROTEIN KINASE 3"/>
    <property type="match status" value="1"/>
</dbReference>
<dbReference type="SUPFAM" id="SSF56112">
    <property type="entry name" value="Protein kinase-like (PK-like)"/>
    <property type="match status" value="1"/>
</dbReference>
<evidence type="ECO:0000313" key="6">
    <source>
        <dbReference type="Proteomes" id="UP001419268"/>
    </source>
</evidence>